<evidence type="ECO:0000256" key="3">
    <source>
        <dbReference type="ARBA" id="ARBA00006286"/>
    </source>
</evidence>
<evidence type="ECO:0000256" key="9">
    <source>
        <dbReference type="ARBA" id="ARBA00026055"/>
    </source>
</evidence>
<comment type="subcellular location">
    <subcellularLocation>
        <location evidence="1">Cell projection</location>
    </subcellularLocation>
    <subcellularLocation>
        <location evidence="2">Cytoplasm</location>
    </subcellularLocation>
</comment>
<dbReference type="SMART" id="SM01052">
    <property type="entry name" value="CAP_GLY"/>
    <property type="match status" value="1"/>
</dbReference>
<dbReference type="InterPro" id="IPR036859">
    <property type="entry name" value="CAP-Gly_dom_sf"/>
</dbReference>
<evidence type="ECO:0000313" key="11">
    <source>
        <dbReference type="EMBL" id="PPQ98840.1"/>
    </source>
</evidence>
<dbReference type="Gene3D" id="3.80.10.10">
    <property type="entry name" value="Ribonuclease Inhibitor"/>
    <property type="match status" value="1"/>
</dbReference>
<accession>A0A409Y769</accession>
<dbReference type="STRING" id="181874.A0A409Y769"/>
<keyword evidence="6" id="KW-0677">Repeat</keyword>
<dbReference type="PANTHER" id="PTHR45973">
    <property type="entry name" value="PROTEIN PHOSPHATASE 1 REGULATORY SUBUNIT SDS22-RELATED"/>
    <property type="match status" value="1"/>
</dbReference>
<dbReference type="OrthoDB" id="5273213at2759"/>
<dbReference type="PANTHER" id="PTHR45973:SF9">
    <property type="entry name" value="LEUCINE-RICH REPEAT-CONTAINING PROTEIN 46"/>
    <property type="match status" value="1"/>
</dbReference>
<dbReference type="PROSITE" id="PS00845">
    <property type="entry name" value="CAP_GLY_1"/>
    <property type="match status" value="1"/>
</dbReference>
<proteinExistence type="inferred from homology"/>
<dbReference type="InterPro" id="IPR032675">
    <property type="entry name" value="LRR_dom_sf"/>
</dbReference>
<dbReference type="Pfam" id="PF01302">
    <property type="entry name" value="CAP_GLY"/>
    <property type="match status" value="1"/>
</dbReference>
<feature type="domain" description="CAP-Gly" evidence="10">
    <location>
        <begin position="25"/>
        <end position="69"/>
    </location>
</feature>
<evidence type="ECO:0000256" key="7">
    <source>
        <dbReference type="ARBA" id="ARBA00023186"/>
    </source>
</evidence>
<evidence type="ECO:0000259" key="10">
    <source>
        <dbReference type="PROSITE" id="PS50245"/>
    </source>
</evidence>
<keyword evidence="12" id="KW-1185">Reference proteome</keyword>
<dbReference type="Gene3D" id="2.30.30.190">
    <property type="entry name" value="CAP Gly-rich-like domain"/>
    <property type="match status" value="1"/>
</dbReference>
<evidence type="ECO:0000256" key="6">
    <source>
        <dbReference type="ARBA" id="ARBA00022737"/>
    </source>
</evidence>
<evidence type="ECO:0000256" key="5">
    <source>
        <dbReference type="ARBA" id="ARBA00022614"/>
    </source>
</evidence>
<dbReference type="GO" id="GO:0005737">
    <property type="term" value="C:cytoplasm"/>
    <property type="evidence" value="ECO:0007669"/>
    <property type="project" value="UniProtKB-SubCell"/>
</dbReference>
<evidence type="ECO:0000256" key="1">
    <source>
        <dbReference type="ARBA" id="ARBA00004316"/>
    </source>
</evidence>
<gene>
    <name evidence="11" type="ORF">CVT24_003394</name>
</gene>
<dbReference type="PROSITE" id="PS50245">
    <property type="entry name" value="CAP_GLY_2"/>
    <property type="match status" value="1"/>
</dbReference>
<evidence type="ECO:0000256" key="2">
    <source>
        <dbReference type="ARBA" id="ARBA00004496"/>
    </source>
</evidence>
<dbReference type="SUPFAM" id="SSF74924">
    <property type="entry name" value="Cap-Gly domain"/>
    <property type="match status" value="1"/>
</dbReference>
<dbReference type="InterPro" id="IPR000938">
    <property type="entry name" value="CAP-Gly_domain"/>
</dbReference>
<dbReference type="InParanoid" id="A0A409Y769"/>
<evidence type="ECO:0000313" key="12">
    <source>
        <dbReference type="Proteomes" id="UP000284842"/>
    </source>
</evidence>
<comment type="subunit">
    <text evidence="9">Supercomplex made of cofactors A to E. Cofactors A and D function by capturing and stabilizing tubulin in a quasi-native conformation. Cofactor E binds to the cofactor D-tubulin complex; interaction with cofactor C then causes the release of tubulin polypeptides that are committed to the native state.</text>
</comment>
<dbReference type="FunFam" id="2.30.30.190:FF:000016">
    <property type="entry name" value="Tubulin-folding cofactor E"/>
    <property type="match status" value="1"/>
</dbReference>
<dbReference type="AlphaFoldDB" id="A0A409Y769"/>
<keyword evidence="7" id="KW-0143">Chaperone</keyword>
<dbReference type="Proteomes" id="UP000284842">
    <property type="component" value="Unassembled WGS sequence"/>
</dbReference>
<dbReference type="InterPro" id="IPR050576">
    <property type="entry name" value="Cilia_flagella_integrity"/>
</dbReference>
<keyword evidence="8" id="KW-0966">Cell projection</keyword>
<keyword evidence="5" id="KW-0433">Leucine-rich repeat</keyword>
<organism evidence="11 12">
    <name type="scientific">Panaeolus cyanescens</name>
    <dbReference type="NCBI Taxonomy" id="181874"/>
    <lineage>
        <taxon>Eukaryota</taxon>
        <taxon>Fungi</taxon>
        <taxon>Dikarya</taxon>
        <taxon>Basidiomycota</taxon>
        <taxon>Agaricomycotina</taxon>
        <taxon>Agaricomycetes</taxon>
        <taxon>Agaricomycetidae</taxon>
        <taxon>Agaricales</taxon>
        <taxon>Agaricineae</taxon>
        <taxon>Galeropsidaceae</taxon>
        <taxon>Panaeolus</taxon>
    </lineage>
</organism>
<evidence type="ECO:0000256" key="8">
    <source>
        <dbReference type="ARBA" id="ARBA00023273"/>
    </source>
</evidence>
<sequence length="446" mass="49796">MTPTNFPVGSRINYNGNLATVKFVGAVDDTKGIWLGVEWDDPSRGKHDGSKDGKRYFTCRFNNSGSFIRPNSHVISGVSFLKALTSKYVETLHGSDTQETVTLGSSDGAIQVEAVSLDKIRQRFAQLDRLRVVSLDNENVATCDPTGQISEACPSIFIPLLFKQVILTLNLLEIRPDIRDLDLSQNLISTWEVVAEICRELRALGRLSLNLQRVVLTSNVIKAIPFPAASEPLTSIKQVSLSMNDIGTWPSIDALSCWFPSLESLSFIGNPLSKDVDNMNYSRPFIIARIPSLLQLDGAFIPHRERNDSELFYLSKTVQQEPVKAIRQSHYHWERLCQKHGEPDEVDQKPTTEKLSDKLIELLLYQKADPIAPSPVASIRVLPTMSVRNLRMKIAKTVKAGRASLQCWIQNPGSGTWSELDKNDDGKDLAWFGMEHGTTVAYKITK</sequence>
<keyword evidence="4" id="KW-0963">Cytoplasm</keyword>
<protein>
    <recommendedName>
        <fullName evidence="10">CAP-Gly domain-containing protein</fullName>
    </recommendedName>
</protein>
<comment type="similarity">
    <text evidence="3">Belongs to the TBCE family.</text>
</comment>
<dbReference type="EMBL" id="NHTK01001375">
    <property type="protein sequence ID" value="PPQ98840.1"/>
    <property type="molecule type" value="Genomic_DNA"/>
</dbReference>
<reference evidence="11 12" key="1">
    <citation type="journal article" date="2018" name="Evol. Lett.">
        <title>Horizontal gene cluster transfer increased hallucinogenic mushroom diversity.</title>
        <authorList>
            <person name="Reynolds H.T."/>
            <person name="Vijayakumar V."/>
            <person name="Gluck-Thaler E."/>
            <person name="Korotkin H.B."/>
            <person name="Matheny P.B."/>
            <person name="Slot J.C."/>
        </authorList>
    </citation>
    <scope>NUCLEOTIDE SEQUENCE [LARGE SCALE GENOMIC DNA]</scope>
    <source>
        <strain evidence="11 12">2629</strain>
    </source>
</reference>
<comment type="caution">
    <text evidence="11">The sequence shown here is derived from an EMBL/GenBank/DDBJ whole genome shotgun (WGS) entry which is preliminary data.</text>
</comment>
<evidence type="ECO:0000256" key="4">
    <source>
        <dbReference type="ARBA" id="ARBA00022490"/>
    </source>
</evidence>
<dbReference type="Gene3D" id="3.10.20.90">
    <property type="entry name" value="Phosphatidylinositol 3-kinase Catalytic Subunit, Chain A, domain 1"/>
    <property type="match status" value="1"/>
</dbReference>
<dbReference type="SUPFAM" id="SSF52058">
    <property type="entry name" value="L domain-like"/>
    <property type="match status" value="1"/>
</dbReference>
<name>A0A409Y769_9AGAR</name>